<dbReference type="HOGENOM" id="CLU_092618_0_3_9"/>
<proteinExistence type="predicted"/>
<evidence type="ECO:0000313" key="1">
    <source>
        <dbReference type="EMBL" id="EEX22703.1"/>
    </source>
</evidence>
<accession>C9L6C1</accession>
<reference evidence="1" key="1">
    <citation type="submission" date="2009-09" db="EMBL/GenBank/DDBJ databases">
        <authorList>
            <person name="Weinstock G."/>
            <person name="Sodergren E."/>
            <person name="Clifton S."/>
            <person name="Fulton L."/>
            <person name="Fulton B."/>
            <person name="Courtney L."/>
            <person name="Fronick C."/>
            <person name="Harrison M."/>
            <person name="Strong C."/>
            <person name="Farmer C."/>
            <person name="Delahaunty K."/>
            <person name="Markovic C."/>
            <person name="Hall O."/>
            <person name="Minx P."/>
            <person name="Tomlinson C."/>
            <person name="Mitreva M."/>
            <person name="Nelson J."/>
            <person name="Hou S."/>
            <person name="Wollam A."/>
            <person name="Pepin K.H."/>
            <person name="Johnson M."/>
            <person name="Bhonagiri V."/>
            <person name="Nash W.E."/>
            <person name="Warren W."/>
            <person name="Chinwalla A."/>
            <person name="Mardis E.R."/>
            <person name="Wilson R.K."/>
        </authorList>
    </citation>
    <scope>NUCLEOTIDE SEQUENCE [LARGE SCALE GENOMIC DNA]</scope>
    <source>
        <strain evidence="1">DSM 20583</strain>
    </source>
</reference>
<dbReference type="InterPro" id="IPR027417">
    <property type="entry name" value="P-loop_NTPase"/>
</dbReference>
<dbReference type="SUPFAM" id="SSF52540">
    <property type="entry name" value="P-loop containing nucleoside triphosphate hydrolases"/>
    <property type="match status" value="1"/>
</dbReference>
<dbReference type="Gene3D" id="3.40.50.300">
    <property type="entry name" value="P-loop containing nucleotide triphosphate hydrolases"/>
    <property type="match status" value="1"/>
</dbReference>
<sequence length="183" mass="21581">MSYIKSSKILGRFGGGLFMFQKAIIIGCPGAGKSTFARKLSDKMHLPLYYLDMLWHKPDRTTVDRNIFDEKLKEIVLKEKWIIDGNYGRTLEMRIQWCEAIFLLDFPVEECLAGAKSRIGKQRVDMPWIETQFDEEFKQWIMDFPKNELPIIYELLDRYKGEKSIYVFHSRADIEDYLSKTFG</sequence>
<comment type="caution">
    <text evidence="1">The sequence shown here is derived from an EMBL/GenBank/DDBJ whole genome shotgun (WGS) entry which is preliminary data.</text>
</comment>
<dbReference type="STRING" id="537007.BLAHAN_04928"/>
<dbReference type="PANTHER" id="PTHR37816:SF3">
    <property type="entry name" value="MODULATES DNA TOPOLOGY"/>
    <property type="match status" value="1"/>
</dbReference>
<evidence type="ECO:0000313" key="2">
    <source>
        <dbReference type="Proteomes" id="UP000003755"/>
    </source>
</evidence>
<dbReference type="AlphaFoldDB" id="C9L6C1"/>
<keyword evidence="2" id="KW-1185">Reference proteome</keyword>
<dbReference type="eggNOG" id="COG0563">
    <property type="taxonomic scope" value="Bacteria"/>
</dbReference>
<name>C9L6C1_BLAHA</name>
<dbReference type="EMBL" id="ABYU02000011">
    <property type="protein sequence ID" value="EEX22703.1"/>
    <property type="molecule type" value="Genomic_DNA"/>
</dbReference>
<organism evidence="1 2">
    <name type="scientific">Blautia hansenii DSM 20583</name>
    <dbReference type="NCBI Taxonomy" id="537007"/>
    <lineage>
        <taxon>Bacteria</taxon>
        <taxon>Bacillati</taxon>
        <taxon>Bacillota</taxon>
        <taxon>Clostridia</taxon>
        <taxon>Lachnospirales</taxon>
        <taxon>Lachnospiraceae</taxon>
        <taxon>Blautia</taxon>
    </lineage>
</organism>
<dbReference type="Proteomes" id="UP000003755">
    <property type="component" value="Unassembled WGS sequence"/>
</dbReference>
<dbReference type="PANTHER" id="PTHR37816">
    <property type="entry name" value="YALI0E33011P"/>
    <property type="match status" value="1"/>
</dbReference>
<dbReference type="InterPro" id="IPR052922">
    <property type="entry name" value="Cytidylate_Kinase-2"/>
</dbReference>
<protein>
    <submittedName>
        <fullName evidence="1">Topology modulation protein</fullName>
    </submittedName>
</protein>
<gene>
    <name evidence="1" type="ORF">BLAHAN_04928</name>
</gene>